<protein>
    <submittedName>
        <fullName evidence="2">Uncharacterized protein</fullName>
    </submittedName>
</protein>
<dbReference type="VEuPathDB" id="FungiDB:PHYBLDRAFT_187130"/>
<dbReference type="AlphaFoldDB" id="A0A162PJS6"/>
<dbReference type="InParanoid" id="A0A162PJS6"/>
<dbReference type="RefSeq" id="XP_018291567.1">
    <property type="nucleotide sequence ID" value="XM_018439331.1"/>
</dbReference>
<keyword evidence="3" id="KW-1185">Reference proteome</keyword>
<dbReference type="EMBL" id="KV440981">
    <property type="protein sequence ID" value="OAD73527.1"/>
    <property type="molecule type" value="Genomic_DNA"/>
</dbReference>
<dbReference type="OrthoDB" id="2276959at2759"/>
<name>A0A162PJS6_PHYB8</name>
<dbReference type="GeneID" id="29000237"/>
<accession>A0A162PJS6</accession>
<reference evidence="3" key="1">
    <citation type="submission" date="2015-06" db="EMBL/GenBank/DDBJ databases">
        <title>Expansion of signal transduction pathways in fungi by whole-genome duplication.</title>
        <authorList>
            <consortium name="DOE Joint Genome Institute"/>
            <person name="Corrochano L.M."/>
            <person name="Kuo A."/>
            <person name="Marcet-Houben M."/>
            <person name="Polaino S."/>
            <person name="Salamov A."/>
            <person name="Villalobos J.M."/>
            <person name="Alvarez M.I."/>
            <person name="Avalos J."/>
            <person name="Benito E.P."/>
            <person name="Benoit I."/>
            <person name="Burger G."/>
            <person name="Camino L.P."/>
            <person name="Canovas D."/>
            <person name="Cerda-Olmedo E."/>
            <person name="Cheng J.-F."/>
            <person name="Dominguez A."/>
            <person name="Elias M."/>
            <person name="Eslava A.P."/>
            <person name="Glaser F."/>
            <person name="Grimwood J."/>
            <person name="Gutierrez G."/>
            <person name="Heitman J."/>
            <person name="Henrissat B."/>
            <person name="Iturriaga E.A."/>
            <person name="Lang B.F."/>
            <person name="Lavin J.L."/>
            <person name="Lee S."/>
            <person name="Li W."/>
            <person name="Lindquist E."/>
            <person name="Lopez-Garcia S."/>
            <person name="Luque E.M."/>
            <person name="Marcos A.T."/>
            <person name="Martin J."/>
            <person name="McCluskey K."/>
            <person name="Medina H.R."/>
            <person name="Miralles-Duran A."/>
            <person name="Miyazaki A."/>
            <person name="Munoz-Torres E."/>
            <person name="Oguiza J.A."/>
            <person name="Ohm R."/>
            <person name="Olmedo M."/>
            <person name="Orejas M."/>
            <person name="Ortiz-Castellanos L."/>
            <person name="Pisabarro A.G."/>
            <person name="Rodriguez-Romero J."/>
            <person name="Ruiz-Herrera J."/>
            <person name="Ruiz-Vazquez R."/>
            <person name="Sanz C."/>
            <person name="Schackwitz W."/>
            <person name="Schmutz J."/>
            <person name="Shahriari M."/>
            <person name="Shelest E."/>
            <person name="Silva-Franco F."/>
            <person name="Soanes D."/>
            <person name="Syed K."/>
            <person name="Tagua V.G."/>
            <person name="Talbot N.J."/>
            <person name="Thon M."/>
            <person name="De vries R.P."/>
            <person name="Wiebenga A."/>
            <person name="Yadav J.S."/>
            <person name="Braun E.L."/>
            <person name="Baker S."/>
            <person name="Garre V."/>
            <person name="Horwitz B."/>
            <person name="Torres-Martinez S."/>
            <person name="Idnurm A."/>
            <person name="Herrera-Estrella A."/>
            <person name="Gabaldon T."/>
            <person name="Grigoriev I.V."/>
        </authorList>
    </citation>
    <scope>NUCLEOTIDE SEQUENCE [LARGE SCALE GENOMIC DNA]</scope>
    <source>
        <strain evidence="3">NRRL 1555(-)</strain>
    </source>
</reference>
<feature type="compositionally biased region" description="Polar residues" evidence="1">
    <location>
        <begin position="105"/>
        <end position="116"/>
    </location>
</feature>
<evidence type="ECO:0000256" key="1">
    <source>
        <dbReference type="SAM" id="MobiDB-lite"/>
    </source>
</evidence>
<evidence type="ECO:0000313" key="2">
    <source>
        <dbReference type="EMBL" id="OAD73527.1"/>
    </source>
</evidence>
<feature type="region of interest" description="Disordered" evidence="1">
    <location>
        <begin position="84"/>
        <end position="116"/>
    </location>
</feature>
<proteinExistence type="predicted"/>
<organism evidence="2 3">
    <name type="scientific">Phycomyces blakesleeanus (strain ATCC 8743b / DSM 1359 / FGSC 10004 / NBRC 33097 / NRRL 1555)</name>
    <dbReference type="NCBI Taxonomy" id="763407"/>
    <lineage>
        <taxon>Eukaryota</taxon>
        <taxon>Fungi</taxon>
        <taxon>Fungi incertae sedis</taxon>
        <taxon>Mucoromycota</taxon>
        <taxon>Mucoromycotina</taxon>
        <taxon>Mucoromycetes</taxon>
        <taxon>Mucorales</taxon>
        <taxon>Phycomycetaceae</taxon>
        <taxon>Phycomyces</taxon>
    </lineage>
</organism>
<gene>
    <name evidence="2" type="ORF">PHYBLDRAFT_187130</name>
</gene>
<dbReference type="Proteomes" id="UP000077315">
    <property type="component" value="Unassembled WGS sequence"/>
</dbReference>
<evidence type="ECO:0000313" key="3">
    <source>
        <dbReference type="Proteomes" id="UP000077315"/>
    </source>
</evidence>
<sequence>MPNNTSFVFVGNPGKKISLEHASHSCPRCKQLSVQLIRSETQLIVLNKRIANNMRVRYECSSCKWKNEELPYDSDTMAQMQRYFSDDGGDMSSESSGETYMYPVSPTSPTRPGTAY</sequence>